<accession>A0A519BDU8</accession>
<proteinExistence type="predicted"/>
<gene>
    <name evidence="1" type="ORF">EVJ47_04010</name>
</gene>
<organism evidence="1 2">
    <name type="scientific">Candidatus Acidulodesulfobacterium ferriphilum</name>
    <dbReference type="NCBI Taxonomy" id="2597223"/>
    <lineage>
        <taxon>Bacteria</taxon>
        <taxon>Deltaproteobacteria</taxon>
        <taxon>Candidatus Acidulodesulfobacterales</taxon>
        <taxon>Candidatus Acidulodesulfobacterium</taxon>
    </lineage>
</organism>
<dbReference type="Pfam" id="PF20126">
    <property type="entry name" value="TumE"/>
    <property type="match status" value="1"/>
</dbReference>
<dbReference type="EMBL" id="SGBD01000001">
    <property type="protein sequence ID" value="RZD15445.1"/>
    <property type="molecule type" value="Genomic_DNA"/>
</dbReference>
<evidence type="ECO:0000313" key="2">
    <source>
        <dbReference type="Proteomes" id="UP000320813"/>
    </source>
</evidence>
<dbReference type="InterPro" id="IPR045397">
    <property type="entry name" value="TumE-like"/>
</dbReference>
<reference evidence="1 2" key="1">
    <citation type="submission" date="2019-01" db="EMBL/GenBank/DDBJ databases">
        <title>Insights into ecological role of a new deltaproteobacterial order Candidatus Sinidesulfobacterales (Sva0485) by metagenomics and metatranscriptomics.</title>
        <authorList>
            <person name="Tan S."/>
            <person name="Liu J."/>
            <person name="Fang Y."/>
            <person name="Hedlund B.P."/>
            <person name="Lian Z.H."/>
            <person name="Huang L.Y."/>
            <person name="Li J.T."/>
            <person name="Huang L.N."/>
            <person name="Li W.J."/>
            <person name="Jiang H.C."/>
            <person name="Dong H.L."/>
            <person name="Shu W.S."/>
        </authorList>
    </citation>
    <scope>NUCLEOTIDE SEQUENCE [LARGE SCALE GENOMIC DNA]</scope>
    <source>
        <strain evidence="1">AP3</strain>
    </source>
</reference>
<sequence length="126" mass="14714">MAYKKDFLEKKRVPEEFAVKLADDINAGFKNIFKTPAEVKSDGLLLRFKDGSQLELHYPSKKEYSFNFLRGEKLFIIDTAPIHNELETYPNHIHDFDGKLIKDGITDINNEPVKNIENFLRFFGYI</sequence>
<dbReference type="AlphaFoldDB" id="A0A519BDU8"/>
<comment type="caution">
    <text evidence="1">The sequence shown here is derived from an EMBL/GenBank/DDBJ whole genome shotgun (WGS) entry which is preliminary data.</text>
</comment>
<name>A0A519BDU8_9DELT</name>
<dbReference type="Proteomes" id="UP000320813">
    <property type="component" value="Unassembled WGS sequence"/>
</dbReference>
<evidence type="ECO:0000313" key="1">
    <source>
        <dbReference type="EMBL" id="RZD15445.1"/>
    </source>
</evidence>
<protein>
    <submittedName>
        <fullName evidence="1">Uncharacterized protein</fullName>
    </submittedName>
</protein>